<keyword evidence="1" id="KW-0472">Membrane</keyword>
<evidence type="ECO:0000256" key="1">
    <source>
        <dbReference type="SAM" id="Phobius"/>
    </source>
</evidence>
<sequence length="86" mass="9049">MTIQSTTNQQGTAVGAIILAILGLFIPILGIVTAIIGLVMIAKVSAPEQSGLKTATKIIAWISIGLQLLYIFLMFAGVLSVFMITD</sequence>
<dbReference type="Proteomes" id="UP001203665">
    <property type="component" value="Unassembled WGS sequence"/>
</dbReference>
<keyword evidence="3" id="KW-1185">Reference proteome</keyword>
<accession>A0ABT0XK75</accession>
<feature type="transmembrane region" description="Helical" evidence="1">
    <location>
        <begin position="58"/>
        <end position="84"/>
    </location>
</feature>
<gene>
    <name evidence="2" type="ORF">NDM98_11750</name>
</gene>
<evidence type="ECO:0000313" key="2">
    <source>
        <dbReference type="EMBL" id="MCM2676105.1"/>
    </source>
</evidence>
<reference evidence="2" key="1">
    <citation type="submission" date="2022-06" db="EMBL/GenBank/DDBJ databases">
        <title>Alkalicoccobacillus porphyridii sp. nov., isolated from a marine red alga, Porphyridium purpureum and reclassification of Shouchella plakortidis and Shouchella gibsonii as Alkalicoccobacillus plakortidis comb. nov. and Alkalicoccobacillus gibsonii comb. nov.</title>
        <authorList>
            <person name="Kim K.H."/>
            <person name="Lee J.K."/>
            <person name="Han D.M."/>
            <person name="Baek J.H."/>
            <person name="Jeon C.O."/>
        </authorList>
    </citation>
    <scope>NUCLEOTIDE SEQUENCE</scope>
    <source>
        <strain evidence="2">DSM 19153</strain>
    </source>
</reference>
<name>A0ABT0XK75_9BACI</name>
<dbReference type="RefSeq" id="WP_251607785.1">
    <property type="nucleotide sequence ID" value="NZ_JAMQJY010000001.1"/>
</dbReference>
<keyword evidence="1" id="KW-0812">Transmembrane</keyword>
<feature type="transmembrane region" description="Helical" evidence="1">
    <location>
        <begin position="12"/>
        <end position="38"/>
    </location>
</feature>
<comment type="caution">
    <text evidence="2">The sequence shown here is derived from an EMBL/GenBank/DDBJ whole genome shotgun (WGS) entry which is preliminary data.</text>
</comment>
<protein>
    <recommendedName>
        <fullName evidence="4">DUF4190 domain-containing protein</fullName>
    </recommendedName>
</protein>
<evidence type="ECO:0008006" key="4">
    <source>
        <dbReference type="Google" id="ProtNLM"/>
    </source>
</evidence>
<proteinExistence type="predicted"/>
<dbReference type="EMBL" id="JAMQJY010000001">
    <property type="protein sequence ID" value="MCM2676105.1"/>
    <property type="molecule type" value="Genomic_DNA"/>
</dbReference>
<evidence type="ECO:0000313" key="3">
    <source>
        <dbReference type="Proteomes" id="UP001203665"/>
    </source>
</evidence>
<organism evidence="2 3">
    <name type="scientific">Alkalicoccobacillus plakortidis</name>
    <dbReference type="NCBI Taxonomy" id="444060"/>
    <lineage>
        <taxon>Bacteria</taxon>
        <taxon>Bacillati</taxon>
        <taxon>Bacillota</taxon>
        <taxon>Bacilli</taxon>
        <taxon>Bacillales</taxon>
        <taxon>Bacillaceae</taxon>
        <taxon>Alkalicoccobacillus</taxon>
    </lineage>
</organism>
<keyword evidence="1" id="KW-1133">Transmembrane helix</keyword>